<protein>
    <submittedName>
        <fullName evidence="8 9">TonB-dependent receptor plug</fullName>
    </submittedName>
</protein>
<accession>H1XQ97</accession>
<dbReference type="Proteomes" id="UP000004671">
    <property type="component" value="Chromosome"/>
</dbReference>
<evidence type="ECO:0000256" key="2">
    <source>
        <dbReference type="ARBA" id="ARBA00022448"/>
    </source>
</evidence>
<dbReference type="EMBL" id="CM001402">
    <property type="protein sequence ID" value="EHO43402.1"/>
    <property type="molecule type" value="Genomic_DNA"/>
</dbReference>
<dbReference type="InterPro" id="IPR039426">
    <property type="entry name" value="TonB-dep_rcpt-like"/>
</dbReference>
<evidence type="ECO:0000313" key="10">
    <source>
        <dbReference type="Proteomes" id="UP000004671"/>
    </source>
</evidence>
<dbReference type="eggNOG" id="COG1629">
    <property type="taxonomic scope" value="Bacteria"/>
</dbReference>
<evidence type="ECO:0000256" key="6">
    <source>
        <dbReference type="ARBA" id="ARBA00023237"/>
    </source>
</evidence>
<keyword evidence="5" id="KW-0472">Membrane</keyword>
<dbReference type="InterPro" id="IPR012910">
    <property type="entry name" value="Plug_dom"/>
</dbReference>
<dbReference type="InterPro" id="IPR008969">
    <property type="entry name" value="CarboxyPept-like_regulatory"/>
</dbReference>
<dbReference type="SUPFAM" id="SSF49464">
    <property type="entry name" value="Carboxypeptidase regulatory domain-like"/>
    <property type="match status" value="1"/>
</dbReference>
<dbReference type="OrthoDB" id="9804995at2"/>
<dbReference type="PANTHER" id="PTHR30069:SF46">
    <property type="entry name" value="OAR PROTEIN"/>
    <property type="match status" value="1"/>
</dbReference>
<evidence type="ECO:0000313" key="8">
    <source>
        <dbReference type="EMBL" id="APF19518.1"/>
    </source>
</evidence>
<dbReference type="Gene3D" id="2.170.130.10">
    <property type="entry name" value="TonB-dependent receptor, plug domain"/>
    <property type="match status" value="1"/>
</dbReference>
<dbReference type="Pfam" id="PF07715">
    <property type="entry name" value="Plug"/>
    <property type="match status" value="1"/>
</dbReference>
<dbReference type="Proteomes" id="UP000183868">
    <property type="component" value="Chromosome"/>
</dbReference>
<dbReference type="STRING" id="880073.Cabys_2770"/>
<evidence type="ECO:0000259" key="7">
    <source>
        <dbReference type="Pfam" id="PF07715"/>
    </source>
</evidence>
<feature type="domain" description="TonB-dependent receptor plug" evidence="7">
    <location>
        <begin position="124"/>
        <end position="213"/>
    </location>
</feature>
<dbReference type="HOGENOM" id="CLU_012116_0_0_0"/>
<evidence type="ECO:0000256" key="1">
    <source>
        <dbReference type="ARBA" id="ARBA00004571"/>
    </source>
</evidence>
<dbReference type="InterPro" id="IPR037066">
    <property type="entry name" value="Plug_dom_sf"/>
</dbReference>
<evidence type="ECO:0000313" key="9">
    <source>
        <dbReference type="EMBL" id="EHO43402.1"/>
    </source>
</evidence>
<dbReference type="KEGG" id="caby:Cabys_2770"/>
<evidence type="ECO:0000313" key="11">
    <source>
        <dbReference type="Proteomes" id="UP000183868"/>
    </source>
</evidence>
<evidence type="ECO:0000256" key="5">
    <source>
        <dbReference type="ARBA" id="ARBA00023136"/>
    </source>
</evidence>
<dbReference type="GO" id="GO:0015344">
    <property type="term" value="F:siderophore uptake transmembrane transporter activity"/>
    <property type="evidence" value="ECO:0007669"/>
    <property type="project" value="TreeGrafter"/>
</dbReference>
<reference evidence="8 11" key="2">
    <citation type="submission" date="2016-11" db="EMBL/GenBank/DDBJ databases">
        <title>Genomic analysis of Caldithrix abyssi and proposal of a novel bacterial phylum Caldithrichaeota.</title>
        <authorList>
            <person name="Kublanov I."/>
            <person name="Sigalova O."/>
            <person name="Gavrilov S."/>
            <person name="Lebedinsky A."/>
            <person name="Ivanova N."/>
            <person name="Daum C."/>
            <person name="Reddy T."/>
            <person name="Klenk H.P."/>
            <person name="Goker M."/>
            <person name="Reva O."/>
            <person name="Miroshnichenko M."/>
            <person name="Kyprides N."/>
            <person name="Woyke T."/>
            <person name="Gelfand M."/>
        </authorList>
    </citation>
    <scope>NUCLEOTIDE SEQUENCE [LARGE SCALE GENOMIC DNA]</scope>
    <source>
        <strain evidence="8 11">LF13</strain>
    </source>
</reference>
<dbReference type="EMBL" id="CP018099">
    <property type="protein sequence ID" value="APF19518.1"/>
    <property type="molecule type" value="Genomic_DNA"/>
</dbReference>
<name>H1XQ97_CALAY</name>
<dbReference type="SUPFAM" id="SSF56935">
    <property type="entry name" value="Porins"/>
    <property type="match status" value="1"/>
</dbReference>
<keyword evidence="3" id="KW-1134">Transmembrane beta strand</keyword>
<dbReference type="PANTHER" id="PTHR30069">
    <property type="entry name" value="TONB-DEPENDENT OUTER MEMBRANE RECEPTOR"/>
    <property type="match status" value="1"/>
</dbReference>
<gene>
    <name evidence="8" type="ORF">Cabys_2770</name>
    <name evidence="9" type="ORF">Calab_3806</name>
</gene>
<dbReference type="PaxDb" id="880073-Calab_3806"/>
<organism evidence="9 10">
    <name type="scientific">Caldithrix abyssi DSM 13497</name>
    <dbReference type="NCBI Taxonomy" id="880073"/>
    <lineage>
        <taxon>Bacteria</taxon>
        <taxon>Pseudomonadati</taxon>
        <taxon>Calditrichota</taxon>
        <taxon>Calditrichia</taxon>
        <taxon>Calditrichales</taxon>
        <taxon>Calditrichaceae</taxon>
        <taxon>Caldithrix</taxon>
    </lineage>
</organism>
<keyword evidence="10" id="KW-1185">Reference proteome</keyword>
<proteinExistence type="predicted"/>
<evidence type="ECO:0000256" key="4">
    <source>
        <dbReference type="ARBA" id="ARBA00022692"/>
    </source>
</evidence>
<reference evidence="9 10" key="1">
    <citation type="submission" date="2011-09" db="EMBL/GenBank/DDBJ databases">
        <title>The permanent draft genome of Caldithrix abyssi DSM 13497.</title>
        <authorList>
            <consortium name="US DOE Joint Genome Institute (JGI-PGF)"/>
            <person name="Lucas S."/>
            <person name="Han J."/>
            <person name="Lapidus A."/>
            <person name="Bruce D."/>
            <person name="Goodwin L."/>
            <person name="Pitluck S."/>
            <person name="Peters L."/>
            <person name="Kyrpides N."/>
            <person name="Mavromatis K."/>
            <person name="Ivanova N."/>
            <person name="Mikhailova N."/>
            <person name="Chertkov O."/>
            <person name="Detter J.C."/>
            <person name="Tapia R."/>
            <person name="Han C."/>
            <person name="Land M."/>
            <person name="Hauser L."/>
            <person name="Markowitz V."/>
            <person name="Cheng J.-F."/>
            <person name="Hugenholtz P."/>
            <person name="Woyke T."/>
            <person name="Wu D."/>
            <person name="Spring S."/>
            <person name="Brambilla E."/>
            <person name="Klenk H.-P."/>
            <person name="Eisen J.A."/>
        </authorList>
    </citation>
    <scope>NUCLEOTIDE SEQUENCE [LARGE SCALE GENOMIC DNA]</scope>
    <source>
        <strain evidence="9 10">DSM 13497</strain>
    </source>
</reference>
<keyword evidence="9" id="KW-0675">Receptor</keyword>
<dbReference type="InterPro" id="IPR036942">
    <property type="entry name" value="Beta-barrel_TonB_sf"/>
</dbReference>
<dbReference type="RefSeq" id="WP_006931029.1">
    <property type="nucleotide sequence ID" value="NZ_CM001402.1"/>
</dbReference>
<keyword evidence="6" id="KW-0998">Cell outer membrane</keyword>
<evidence type="ECO:0000256" key="3">
    <source>
        <dbReference type="ARBA" id="ARBA00022452"/>
    </source>
</evidence>
<sequence length="1077" mass="124217" precursor="true">MRFSTIKLFLILMLLSGWLLAGTTGKIAGIVVDAENDTPLPGVNVYIEGTSLGAATDVSGNYYILKVPPGTYTVIFSFVGYQQVRISNVKVKIDLTTRLNVSMKPSILTSDEVIEVVATQPVVQKDVAASVKSMGSDEISALPVTNINEMVGLQAGVSSNFEIRGSGADQVMFMVDGVTLRDERSNEPMSDIPLSAVEQISVQSGGFGAEYNNVRSGVVNVVTKEGDPHRYSATFTYKISPPHKKHFGISPYDPNSYWLRPYLDPAVAWTGTEVGEPFEDQNGNGQYDAGEPFTDYNGDGERTYWDEFMRRQYPKWDGWIAFSEATLKDNNPDNDLTPEAAYQIFRWEHRKQGDIKKPDYYLDFGFGGPVPFISKKLGNLRFYASYKREQNMYLMQLSRDGVTDQSYMLKITSDISKNTKFSIIGLYSELFATTSSRTGGTEYFRTVYDVANVINTSSFTVPWRIYTNLYYSPTARYSHTISAKLTHVINPSTYFEFQLRKLGKTYHTAPGRPRDLTKKYRLFDDYYVDEAPFGFYEEAQFSIEGSLAFGGAVSTSRDYSRINTYSTRFDLVSQINNYNQLKGGAEFVLNDFDMQFGMVNKFLPEGNTWTIIKQKPYRASLYLQDKIEFEGWISTVGLILDYSNPNGKWYNVGPYDRAFYSQDYDPELEDQFKTKDTKAQLTISPRIAISHPITANSKLYFNYGHYQQVPTSERWFRVQRALNDKVDRIGDPNLDLKKTISYELGFDQAIFNDYLLHLAGYYKDVKNDELWVRYISYDGKVNYFKITTNAYEDIRGFEFDLTKMRGKWITGNINYEYRVGTSGYFGLDQYFENPAEQLEYLRQNPYQEKPRPRPRVKSTIDFHTPLAFGPKILNQYPAGDWHFNFITYWTAGEWFTWNPNRIRGIQYNVQWRDYFNVDLRISKVFPFKNLDLKFFVDISNLFNFKHFSGVSFRDQFDRDDYFKSLHLPESIAGNLGYPNIPGNDQPGDYRKTGVPFQPMQRVEDYTTLDHPNPQVIYWDAKTRKYYQFTDGDWSEVGGSRLQYILDNKAYIDMPNQTFFTFLNPRSYYIGFSINYKL</sequence>
<dbReference type="GO" id="GO:0009279">
    <property type="term" value="C:cell outer membrane"/>
    <property type="evidence" value="ECO:0007669"/>
    <property type="project" value="UniProtKB-SubCell"/>
</dbReference>
<dbReference type="AlphaFoldDB" id="H1XQ97"/>
<dbReference type="Gene3D" id="2.40.170.20">
    <property type="entry name" value="TonB-dependent receptor, beta-barrel domain"/>
    <property type="match status" value="1"/>
</dbReference>
<keyword evidence="2" id="KW-0813">Transport</keyword>
<dbReference type="GO" id="GO:0044718">
    <property type="term" value="P:siderophore transmembrane transport"/>
    <property type="evidence" value="ECO:0007669"/>
    <property type="project" value="TreeGrafter"/>
</dbReference>
<dbReference type="Pfam" id="PF13715">
    <property type="entry name" value="CarbopepD_reg_2"/>
    <property type="match status" value="1"/>
</dbReference>
<keyword evidence="4" id="KW-0812">Transmembrane</keyword>
<dbReference type="Gene3D" id="2.60.40.1120">
    <property type="entry name" value="Carboxypeptidase-like, regulatory domain"/>
    <property type="match status" value="1"/>
</dbReference>
<comment type="subcellular location">
    <subcellularLocation>
        <location evidence="1">Cell outer membrane</location>
        <topology evidence="1">Multi-pass membrane protein</topology>
    </subcellularLocation>
</comment>